<proteinExistence type="predicted"/>
<feature type="disulfide bond" evidence="10">
    <location>
        <begin position="655"/>
        <end position="664"/>
    </location>
</feature>
<feature type="disulfide bond" evidence="10">
    <location>
        <begin position="836"/>
        <end position="845"/>
    </location>
</feature>
<keyword evidence="2" id="KW-0964">Secreted</keyword>
<dbReference type="Pfam" id="PF00055">
    <property type="entry name" value="Laminin_N"/>
    <property type="match status" value="1"/>
</dbReference>
<dbReference type="PRINTS" id="PR00011">
    <property type="entry name" value="EGFLAMININ"/>
</dbReference>
<dbReference type="PANTHER" id="PTHR10574:SF406">
    <property type="entry name" value="LAMININ SUBUNIT ALPHA 5"/>
    <property type="match status" value="1"/>
</dbReference>
<feature type="domain" description="Laminin EGF-like" evidence="13">
    <location>
        <begin position="637"/>
        <end position="687"/>
    </location>
</feature>
<keyword evidence="16" id="KW-1185">Reference proteome</keyword>
<dbReference type="InterPro" id="IPR050440">
    <property type="entry name" value="Laminin/Netrin_ECM"/>
</dbReference>
<keyword evidence="8" id="KW-0325">Glycoprotein</keyword>
<feature type="disulfide bond" evidence="10">
    <location>
        <begin position="866"/>
        <end position="883"/>
    </location>
</feature>
<keyword evidence="4 12" id="KW-0732">Signal</keyword>
<feature type="domain" description="Laminin EGF-like" evidence="13">
    <location>
        <begin position="808"/>
        <end position="863"/>
    </location>
</feature>
<evidence type="ECO:0000256" key="4">
    <source>
        <dbReference type="ARBA" id="ARBA00022729"/>
    </source>
</evidence>
<feature type="disulfide bond" evidence="10">
    <location>
        <begin position="933"/>
        <end position="942"/>
    </location>
</feature>
<feature type="disulfide bond" evidence="10">
    <location>
        <begin position="471"/>
        <end position="480"/>
    </location>
</feature>
<dbReference type="SUPFAM" id="SSF58104">
    <property type="entry name" value="Methyl-accepting chemotaxis protein (MCP) signaling domain"/>
    <property type="match status" value="1"/>
</dbReference>
<keyword evidence="3" id="KW-0272">Extracellular matrix</keyword>
<dbReference type="SMART" id="SM00181">
    <property type="entry name" value="EGF"/>
    <property type="match status" value="4"/>
</dbReference>
<protein>
    <submittedName>
        <fullName evidence="15">Laminin subunit gamma</fullName>
    </submittedName>
</protein>
<feature type="domain" description="Laminin EGF-like" evidence="13">
    <location>
        <begin position="864"/>
        <end position="912"/>
    </location>
</feature>
<feature type="coiled-coil region" evidence="11">
    <location>
        <begin position="1208"/>
        <end position="1266"/>
    </location>
</feature>
<keyword evidence="9 10" id="KW-0424">Laminin EGF-like domain</keyword>
<feature type="disulfide bond" evidence="10">
    <location>
        <begin position="382"/>
        <end position="396"/>
    </location>
</feature>
<evidence type="ECO:0000259" key="14">
    <source>
        <dbReference type="PROSITE" id="PS51117"/>
    </source>
</evidence>
<keyword evidence="6 11" id="KW-0175">Coiled coil</keyword>
<dbReference type="FunFam" id="2.10.25.10:FF:000051">
    <property type="entry name" value="Laminin subunit alpha 4"/>
    <property type="match status" value="1"/>
</dbReference>
<dbReference type="PANTHER" id="PTHR10574">
    <property type="entry name" value="NETRIN/LAMININ-RELATED"/>
    <property type="match status" value="1"/>
</dbReference>
<dbReference type="Pfam" id="PF00053">
    <property type="entry name" value="EGF_laminin"/>
    <property type="match status" value="8"/>
</dbReference>
<evidence type="ECO:0000256" key="11">
    <source>
        <dbReference type="SAM" id="Coils"/>
    </source>
</evidence>
<reference evidence="15" key="1">
    <citation type="submission" date="2019-03" db="EMBL/GenBank/DDBJ databases">
        <title>Improved annotation for the trematode Fasciola hepatica.</title>
        <authorList>
            <person name="Choi Y.-J."/>
            <person name="Martin J."/>
            <person name="Mitreva M."/>
        </authorList>
    </citation>
    <scope>NUCLEOTIDE SEQUENCE [LARGE SCALE GENOMIC DNA]</scope>
</reference>
<evidence type="ECO:0000256" key="2">
    <source>
        <dbReference type="ARBA" id="ARBA00022525"/>
    </source>
</evidence>
<dbReference type="PROSITE" id="PS50027">
    <property type="entry name" value="EGF_LAM_2"/>
    <property type="match status" value="7"/>
</dbReference>
<dbReference type="InterPro" id="IPR008211">
    <property type="entry name" value="Laminin_N"/>
</dbReference>
<comment type="caution">
    <text evidence="15">The sequence shown here is derived from an EMBL/GenBank/DDBJ whole genome shotgun (WGS) entry which is preliminary data.</text>
</comment>
<dbReference type="FunFam" id="2.10.25.10:FF:000188">
    <property type="entry name" value="Laminin subunit gamma 2"/>
    <property type="match status" value="1"/>
</dbReference>
<dbReference type="Gene3D" id="2.60.120.260">
    <property type="entry name" value="Galactose-binding domain-like"/>
    <property type="match status" value="1"/>
</dbReference>
<dbReference type="FunFam" id="2.10.25.10:FF:000090">
    <property type="entry name" value="laminin subunit alpha"/>
    <property type="match status" value="2"/>
</dbReference>
<dbReference type="GO" id="GO:0009888">
    <property type="term" value="P:tissue development"/>
    <property type="evidence" value="ECO:0007669"/>
    <property type="project" value="TreeGrafter"/>
</dbReference>
<dbReference type="SMART" id="SM00136">
    <property type="entry name" value="LamNT"/>
    <property type="match status" value="1"/>
</dbReference>
<evidence type="ECO:0000256" key="5">
    <source>
        <dbReference type="ARBA" id="ARBA00022737"/>
    </source>
</evidence>
<feature type="disulfide bond" evidence="10">
    <location>
        <begin position="885"/>
        <end position="894"/>
    </location>
</feature>
<gene>
    <name evidence="15" type="ORF">D915_002196</name>
</gene>
<evidence type="ECO:0000313" key="16">
    <source>
        <dbReference type="Proteomes" id="UP000230066"/>
    </source>
</evidence>
<evidence type="ECO:0000256" key="9">
    <source>
        <dbReference type="ARBA" id="ARBA00023292"/>
    </source>
</evidence>
<evidence type="ECO:0000256" key="8">
    <source>
        <dbReference type="ARBA" id="ARBA00023180"/>
    </source>
</evidence>
<dbReference type="GO" id="GO:0005604">
    <property type="term" value="C:basement membrane"/>
    <property type="evidence" value="ECO:0007669"/>
    <property type="project" value="UniProtKB-ARBA"/>
</dbReference>
<dbReference type="InterPro" id="IPR000742">
    <property type="entry name" value="EGF"/>
</dbReference>
<feature type="disulfide bond" evidence="10">
    <location>
        <begin position="421"/>
        <end position="430"/>
    </location>
</feature>
<feature type="domain" description="Laminin EGF-like" evidence="13">
    <location>
        <begin position="399"/>
        <end position="447"/>
    </location>
</feature>
<dbReference type="EMBL" id="JXXN02000569">
    <property type="protein sequence ID" value="THD26973.1"/>
    <property type="molecule type" value="Genomic_DNA"/>
</dbReference>
<dbReference type="SUPFAM" id="SSF57196">
    <property type="entry name" value="EGF/Laminin"/>
    <property type="match status" value="9"/>
</dbReference>
<keyword evidence="5" id="KW-0677">Repeat</keyword>
<comment type="caution">
    <text evidence="10">Lacks conserved residue(s) required for the propagation of feature annotation.</text>
</comment>
<evidence type="ECO:0000259" key="13">
    <source>
        <dbReference type="PROSITE" id="PS50027"/>
    </source>
</evidence>
<evidence type="ECO:0000256" key="12">
    <source>
        <dbReference type="SAM" id="SignalP"/>
    </source>
</evidence>
<feature type="coiled-coil region" evidence="11">
    <location>
        <begin position="1330"/>
        <end position="1399"/>
    </location>
</feature>
<feature type="chain" id="PRO_5020033223" evidence="12">
    <location>
        <begin position="23"/>
        <end position="1556"/>
    </location>
</feature>
<organism evidence="15 16">
    <name type="scientific">Fasciola hepatica</name>
    <name type="common">Liver fluke</name>
    <dbReference type="NCBI Taxonomy" id="6192"/>
    <lineage>
        <taxon>Eukaryota</taxon>
        <taxon>Metazoa</taxon>
        <taxon>Spiralia</taxon>
        <taxon>Lophotrochozoa</taxon>
        <taxon>Platyhelminthes</taxon>
        <taxon>Trematoda</taxon>
        <taxon>Digenea</taxon>
        <taxon>Plagiorchiida</taxon>
        <taxon>Echinostomata</taxon>
        <taxon>Echinostomatoidea</taxon>
        <taxon>Fasciolidae</taxon>
        <taxon>Fasciola</taxon>
    </lineage>
</organism>
<evidence type="ECO:0000256" key="7">
    <source>
        <dbReference type="ARBA" id="ARBA00023157"/>
    </source>
</evidence>
<evidence type="ECO:0000256" key="3">
    <source>
        <dbReference type="ARBA" id="ARBA00022530"/>
    </source>
</evidence>
<dbReference type="FunFam" id="2.10.25.10:FF:000135">
    <property type="entry name" value="Laminin subunit beta 4"/>
    <property type="match status" value="1"/>
</dbReference>
<dbReference type="Gene3D" id="2.10.25.10">
    <property type="entry name" value="Laminin"/>
    <property type="match status" value="9"/>
</dbReference>
<dbReference type="InterPro" id="IPR002049">
    <property type="entry name" value="LE_dom"/>
</dbReference>
<feature type="disulfide bond" evidence="10">
    <location>
        <begin position="864"/>
        <end position="876"/>
    </location>
</feature>
<evidence type="ECO:0000256" key="6">
    <source>
        <dbReference type="ARBA" id="ARBA00023054"/>
    </source>
</evidence>
<dbReference type="CDD" id="cd00055">
    <property type="entry name" value="EGF_Lam"/>
    <property type="match status" value="9"/>
</dbReference>
<accession>A0A4E0RH71</accession>
<dbReference type="PROSITE" id="PS01248">
    <property type="entry name" value="EGF_LAM_1"/>
    <property type="match status" value="5"/>
</dbReference>
<evidence type="ECO:0000313" key="15">
    <source>
        <dbReference type="EMBL" id="THD26973.1"/>
    </source>
</evidence>
<dbReference type="InterPro" id="IPR008979">
    <property type="entry name" value="Galactose-bd-like_sf"/>
</dbReference>
<dbReference type="FunFam" id="2.10.25.10:FF:000105">
    <property type="entry name" value="laminin subunit gamma-1"/>
    <property type="match status" value="1"/>
</dbReference>
<name>A0A4E0RH71_FASHE</name>
<dbReference type="Pfam" id="PF24973">
    <property type="entry name" value="EGF_LMN_ATRN"/>
    <property type="match status" value="2"/>
</dbReference>
<feature type="domain" description="Laminin EGF-like" evidence="13">
    <location>
        <begin position="448"/>
        <end position="500"/>
    </location>
</feature>
<sequence length="1556" mass="173666">MWTRLSLVFVCLFPFLSSTVRCQEPSDTFWVSSECTKSNGRPQMCYPPFTSAAADRTVVATNTCGEKGRQKYCIHMSTSGMASRCQYCDSRNPAESHFPEYMTDKNPNNWWQSETMADNPLLHFDESVNLTVDLGTQFHVNYVYLQFRSPRPHAMVIYKRFDDNSDWTPWAYFSSNCYTYFGMTYSDVPIFNRPDDVICREEYSTLQPLYDGEVIFSVINGRPNYDRFFEDTELQRWSTASQIRVELKKMHTFGDERGAERDTLLTYYFAIQKFTVGGRCLCYGHGNECRKSTGLGTKERLVCVCAPSHHTTGDNCEQCTPDHRDSPWQPATPENPNPCRPCKCNGNSQLCEFDRNLYDQTGSGSRCIGCGNNTEGTNCERCKTGYYPDPIRPTVCHPCACDPVGTLDGQSTCTSNGQCRCKPGVAGKRCNRCEDNFYGFSAGGCLPCHCNEAGSYDNGALCDPLTGHCQCKQNVVGKQCDKCALGHYGLMSNDPLGCKPCICSWQSSECSLDTKALAAQVQKKDDQFELASLIQPDKVVFTCPPEQIACDVCLQTDGKKLLVPCNGTREGYLPCLCQTDPNKCPFCSLGKRKPQVDPRKEICVCPPQYTGKSCEGCAVGYRRDPPSGLVTDRCVECTCNNHATSCHPETGQCDCQDNTGGLFCDRCADGYYGNAFAPLGSKQACKPCPCPTGAKCEQVFWPDKPIEVVCKDCPDNRTGVRCERCAQNFFGDPDKGIPCRPCDCSNNVDPRDFENCDRLTGECLKCLFGTTGRHCELCLPGYRRNFKQLNETGSPNGTLVPARGCSPCYCEPMGTLANYGPEGIGVCNPETGQCPCKPGVGGQRCEECYPGFYGYHSGQGCKPCDCDSIGAIGEACDDRTGHCKCRPFVSGRQCDKCLPGYFNMTSLHGCQDCKCDPFGSESTQCDEDGRCKCKAFAVGKKCDKCQENHYNLKAGCLPCPACYNLVQARVTKLWGMLESVFGPLRPDSKPGSSIGPDDKDLQMEIVKLNNTVVTLYRSVLQIGAKSSITNPDQLTRTLETFARQVEAIKNDADLIRTQTPLCNSVNIDEIIDRLQKEVSDALPILLTSDVADTIKRLRERISLNDTDKELTETAGDVADLIRNLKVRSDSLKEKTEEVNQLLINGTKLVDEGEVAVKRSKNSLQMTQQRSETLHTEGERLNSRIEGTDELIQKVNNQVYQARTGVSQIPDLRKEVRLLENVMSKWQEANQTSRQLQSRMTKTATDLKSVMDRLRQMNSQLRDVLKERHAQAKQVQQPFIDLGDLTQRVSHAQNVTWHAFIEAQNKLLRIQDFENYVAQTKALVPDAMATKDDLETRLAAIQANVKDLRNQAKQELLRAYELSNRTEDLQEALVDLKTTIASANNRKEVLKDQLDDLRTRHEVDVRPEVNRAAEAADGVDDRAKRVVGMVSATQLEVVQMNNDILDLLKRMKKLKDPLTESANGGSSTPVNGEDAAVRFAKLKMAFEKLRIQARLDKLRELNQSRTIELAYLRHELAEFRAHYKHLVAVNSLLPLNEVNCFYTGKEIEGDVQNIGGR</sequence>
<dbReference type="InterPro" id="IPR056863">
    <property type="entry name" value="LMN_ATRN_NET-like_EGF"/>
</dbReference>
<feature type="domain" description="Laminin EGF-like" evidence="13">
    <location>
        <begin position="913"/>
        <end position="958"/>
    </location>
</feature>
<evidence type="ECO:0000256" key="1">
    <source>
        <dbReference type="ARBA" id="ARBA00004498"/>
    </source>
</evidence>
<dbReference type="SMART" id="SM00180">
    <property type="entry name" value="EGF_Lam"/>
    <property type="match status" value="11"/>
</dbReference>
<dbReference type="GO" id="GO:0009887">
    <property type="term" value="P:animal organ morphogenesis"/>
    <property type="evidence" value="ECO:0007669"/>
    <property type="project" value="TreeGrafter"/>
</dbReference>
<feature type="domain" description="Laminin EGF-like" evidence="13">
    <location>
        <begin position="342"/>
        <end position="398"/>
    </location>
</feature>
<feature type="disulfide bond" evidence="10">
    <location>
        <begin position="913"/>
        <end position="925"/>
    </location>
</feature>
<dbReference type="FunFam" id="2.10.25.10:FF:000166">
    <property type="entry name" value="laminin subunit gamma-1"/>
    <property type="match status" value="1"/>
</dbReference>
<evidence type="ECO:0000256" key="10">
    <source>
        <dbReference type="PROSITE-ProRule" id="PRU00460"/>
    </source>
</evidence>
<keyword evidence="7 10" id="KW-1015">Disulfide bond</keyword>
<dbReference type="SUPFAM" id="SSF49785">
    <property type="entry name" value="Galactose-binding domain-like"/>
    <property type="match status" value="1"/>
</dbReference>
<feature type="domain" description="Laminin N-terminal" evidence="14">
    <location>
        <begin position="41"/>
        <end position="279"/>
    </location>
</feature>
<feature type="disulfide bond" evidence="10">
    <location>
        <begin position="370"/>
        <end position="379"/>
    </location>
</feature>
<dbReference type="PROSITE" id="PS51117">
    <property type="entry name" value="LAMININ_NTER"/>
    <property type="match status" value="1"/>
</dbReference>
<comment type="subcellular location">
    <subcellularLocation>
        <location evidence="1">Secreted</location>
        <location evidence="1">Extracellular space</location>
        <location evidence="1">Extracellular matrix</location>
    </subcellularLocation>
</comment>
<feature type="signal peptide" evidence="12">
    <location>
        <begin position="1"/>
        <end position="22"/>
    </location>
</feature>
<dbReference type="Proteomes" id="UP000230066">
    <property type="component" value="Unassembled WGS sequence"/>
</dbReference>